<keyword evidence="9" id="KW-0378">Hydrolase</keyword>
<dbReference type="Gene3D" id="1.10.390.10">
    <property type="entry name" value="Neutral Protease Domain 2"/>
    <property type="match status" value="1"/>
</dbReference>
<dbReference type="InterPro" id="IPR014782">
    <property type="entry name" value="Peptidase_M1_dom"/>
</dbReference>
<dbReference type="InterPro" id="IPR042097">
    <property type="entry name" value="Aminopeptidase_N-like_N_sf"/>
</dbReference>
<evidence type="ECO:0000256" key="8">
    <source>
        <dbReference type="ARBA" id="ARBA00022723"/>
    </source>
</evidence>
<dbReference type="GO" id="GO:0005737">
    <property type="term" value="C:cytoplasm"/>
    <property type="evidence" value="ECO:0007669"/>
    <property type="project" value="TreeGrafter"/>
</dbReference>
<evidence type="ECO:0000256" key="5">
    <source>
        <dbReference type="ARBA" id="ARBA00015611"/>
    </source>
</evidence>
<keyword evidence="14" id="KW-1185">Reference proteome</keyword>
<evidence type="ECO:0000313" key="13">
    <source>
        <dbReference type="EMBL" id="MCQ8185630.1"/>
    </source>
</evidence>
<comment type="cofactor">
    <cofactor evidence="2">
        <name>Zn(2+)</name>
        <dbReference type="ChEBI" id="CHEBI:29105"/>
    </cofactor>
</comment>
<evidence type="ECO:0000313" key="14">
    <source>
        <dbReference type="Proteomes" id="UP001142610"/>
    </source>
</evidence>
<dbReference type="SUPFAM" id="SSF63737">
    <property type="entry name" value="Leukotriene A4 hydrolase N-terminal domain"/>
    <property type="match status" value="1"/>
</dbReference>
<keyword evidence="7" id="KW-0645">Protease</keyword>
<comment type="similarity">
    <text evidence="3">Belongs to the peptidase M1 family.</text>
</comment>
<evidence type="ECO:0000256" key="11">
    <source>
        <dbReference type="ARBA" id="ARBA00023049"/>
    </source>
</evidence>
<evidence type="ECO:0000259" key="12">
    <source>
        <dbReference type="Pfam" id="PF01433"/>
    </source>
</evidence>
<dbReference type="InterPro" id="IPR027268">
    <property type="entry name" value="Peptidase_M4/M1_CTD_sf"/>
</dbReference>
<dbReference type="Pfam" id="PF01433">
    <property type="entry name" value="Peptidase_M1"/>
    <property type="match status" value="1"/>
</dbReference>
<dbReference type="EC" id="3.4.11.2" evidence="4"/>
<keyword evidence="11" id="KW-0482">Metalloprotease</keyword>
<organism evidence="13 14">
    <name type="scientific">Parvularcula maris</name>
    <dbReference type="NCBI Taxonomy" id="2965077"/>
    <lineage>
        <taxon>Bacteria</taxon>
        <taxon>Pseudomonadati</taxon>
        <taxon>Pseudomonadota</taxon>
        <taxon>Alphaproteobacteria</taxon>
        <taxon>Parvularculales</taxon>
        <taxon>Parvularculaceae</taxon>
        <taxon>Parvularcula</taxon>
    </lineage>
</organism>
<evidence type="ECO:0000256" key="10">
    <source>
        <dbReference type="ARBA" id="ARBA00022833"/>
    </source>
</evidence>
<reference evidence="13" key="1">
    <citation type="submission" date="2022-07" db="EMBL/GenBank/DDBJ databases">
        <title>Parvularcula maris sp. nov., an algicidal bacterium isolated from seawater.</title>
        <authorList>
            <person name="Li F."/>
        </authorList>
    </citation>
    <scope>NUCLEOTIDE SEQUENCE</scope>
    <source>
        <strain evidence="13">BGMRC 0090</strain>
    </source>
</reference>
<name>A0A9X2L9K8_9PROT</name>
<evidence type="ECO:0000256" key="7">
    <source>
        <dbReference type="ARBA" id="ARBA00022670"/>
    </source>
</evidence>
<dbReference type="GO" id="GO:0006508">
    <property type="term" value="P:proteolysis"/>
    <property type="evidence" value="ECO:0007669"/>
    <property type="project" value="UniProtKB-KW"/>
</dbReference>
<evidence type="ECO:0000256" key="4">
    <source>
        <dbReference type="ARBA" id="ARBA00012564"/>
    </source>
</evidence>
<dbReference type="GO" id="GO:0005615">
    <property type="term" value="C:extracellular space"/>
    <property type="evidence" value="ECO:0007669"/>
    <property type="project" value="TreeGrafter"/>
</dbReference>
<keyword evidence="10" id="KW-0862">Zinc</keyword>
<protein>
    <recommendedName>
        <fullName evidence="5">Aminopeptidase N</fullName>
        <ecNumber evidence="4">3.4.11.2</ecNumber>
    </recommendedName>
</protein>
<proteinExistence type="inferred from homology"/>
<dbReference type="AlphaFoldDB" id="A0A9X2L9K8"/>
<dbReference type="SUPFAM" id="SSF55486">
    <property type="entry name" value="Metalloproteases ('zincins'), catalytic domain"/>
    <property type="match status" value="1"/>
</dbReference>
<keyword evidence="8" id="KW-0479">Metal-binding</keyword>
<dbReference type="EMBL" id="JANIBC010000006">
    <property type="protein sequence ID" value="MCQ8185630.1"/>
    <property type="molecule type" value="Genomic_DNA"/>
</dbReference>
<evidence type="ECO:0000256" key="3">
    <source>
        <dbReference type="ARBA" id="ARBA00010136"/>
    </source>
</evidence>
<evidence type="ECO:0000256" key="2">
    <source>
        <dbReference type="ARBA" id="ARBA00001947"/>
    </source>
</evidence>
<dbReference type="GO" id="GO:0042277">
    <property type="term" value="F:peptide binding"/>
    <property type="evidence" value="ECO:0007669"/>
    <property type="project" value="TreeGrafter"/>
</dbReference>
<accession>A0A9X2L9K8</accession>
<evidence type="ECO:0000256" key="1">
    <source>
        <dbReference type="ARBA" id="ARBA00000098"/>
    </source>
</evidence>
<dbReference type="GO" id="GO:0016020">
    <property type="term" value="C:membrane"/>
    <property type="evidence" value="ECO:0007669"/>
    <property type="project" value="TreeGrafter"/>
</dbReference>
<dbReference type="PANTHER" id="PTHR11533:SF174">
    <property type="entry name" value="PUROMYCIN-SENSITIVE AMINOPEPTIDASE-RELATED"/>
    <property type="match status" value="1"/>
</dbReference>
<keyword evidence="6" id="KW-0031">Aminopeptidase</keyword>
<gene>
    <name evidence="13" type="ORF">NOG11_09490</name>
</gene>
<dbReference type="GO" id="GO:0043171">
    <property type="term" value="P:peptide catabolic process"/>
    <property type="evidence" value="ECO:0007669"/>
    <property type="project" value="TreeGrafter"/>
</dbReference>
<sequence>MLASNVQASADDIAAVDLLESDVALVIDPGSAGVRGQQSLTFDKLGAGRRVTFETEKLTVLQASLDGKAVRLVEDGSRSLTLRLPEAEAGGRHVLKLSYEFEAKGRGFVRQDELLASSYFACDWMVCNQEDFSDRFHLTLSLDLPKGMRSIGPGGIASRQDREGRTRTTWASGEAFPAYVYGFAVGRLERLTLETPCETELVVFAPPGASDLEKMFEPSCNMLRFFEEKAGAAYPAASYAQVYLPGSRAAQEAASHSLIGGVFLDPILEQPQEDWVIAHELAHQWWGNRVTAQDLSHFWLNEGIVTFLVAAWKEQRWGHEAYDKEIVLAEARWRRRIETSGDVGLAHDGSYASLGDRRSIQYYKGAVFLDRLRDAVGEEAFWQGLAQFTAGHIGRSVGSQNFQSAMQDQTDEPMDTLFDEWVWGR</sequence>
<dbReference type="InterPro" id="IPR050344">
    <property type="entry name" value="Peptidase_M1_aminopeptidases"/>
</dbReference>
<dbReference type="GO" id="GO:0070006">
    <property type="term" value="F:metalloaminopeptidase activity"/>
    <property type="evidence" value="ECO:0007669"/>
    <property type="project" value="TreeGrafter"/>
</dbReference>
<feature type="domain" description="Peptidase M1 membrane alanine aminopeptidase" evidence="12">
    <location>
        <begin position="219"/>
        <end position="421"/>
    </location>
</feature>
<dbReference type="PANTHER" id="PTHR11533">
    <property type="entry name" value="PROTEASE M1 ZINC METALLOPROTEASE"/>
    <property type="match status" value="1"/>
</dbReference>
<evidence type="ECO:0000256" key="6">
    <source>
        <dbReference type="ARBA" id="ARBA00022438"/>
    </source>
</evidence>
<dbReference type="InterPro" id="IPR001930">
    <property type="entry name" value="Peptidase_M1"/>
</dbReference>
<dbReference type="PRINTS" id="PR00756">
    <property type="entry name" value="ALADIPTASE"/>
</dbReference>
<evidence type="ECO:0000256" key="9">
    <source>
        <dbReference type="ARBA" id="ARBA00022801"/>
    </source>
</evidence>
<comment type="caution">
    <text evidence="13">The sequence shown here is derived from an EMBL/GenBank/DDBJ whole genome shotgun (WGS) entry which is preliminary data.</text>
</comment>
<dbReference type="GO" id="GO:0016285">
    <property type="term" value="F:alanyl aminopeptidase activity"/>
    <property type="evidence" value="ECO:0007669"/>
    <property type="project" value="UniProtKB-EC"/>
</dbReference>
<dbReference type="Gene3D" id="2.60.40.1730">
    <property type="entry name" value="tricorn interacting facor f3 domain"/>
    <property type="match status" value="1"/>
</dbReference>
<comment type="catalytic activity">
    <reaction evidence="1">
        <text>Release of an N-terminal amino acid, Xaa-|-Yaa- from a peptide, amide or arylamide. Xaa is preferably Ala, but may be most amino acids including Pro (slow action). When a terminal hydrophobic residue is followed by a prolyl residue, the two may be released as an intact Xaa-Pro dipeptide.</text>
        <dbReference type="EC" id="3.4.11.2"/>
    </reaction>
</comment>
<dbReference type="GO" id="GO:0008270">
    <property type="term" value="F:zinc ion binding"/>
    <property type="evidence" value="ECO:0007669"/>
    <property type="project" value="InterPro"/>
</dbReference>
<dbReference type="Proteomes" id="UP001142610">
    <property type="component" value="Unassembled WGS sequence"/>
</dbReference>